<reference evidence="1 2" key="1">
    <citation type="submission" date="2017-03" db="EMBL/GenBank/DDBJ databases">
        <authorList>
            <person name="Afonso C.L."/>
            <person name="Miller P.J."/>
            <person name="Scott M.A."/>
            <person name="Spackman E."/>
            <person name="Goraichik I."/>
            <person name="Dimitrov K.M."/>
            <person name="Suarez D.L."/>
            <person name="Swayne D.E."/>
        </authorList>
    </citation>
    <scope>NUCLEOTIDE SEQUENCE [LARGE SCALE GENOMIC DNA]</scope>
    <source>
        <strain evidence="1 2">CECT 7023</strain>
    </source>
</reference>
<dbReference type="AlphaFoldDB" id="A0A1Y5TAP0"/>
<name>A0A1Y5TAP0_9RHOB</name>
<sequence length="43" mass="4572">MPTDACQFFYKCAGCGEILRPKAGACCGFCFHGAVSCPPIQDQ</sequence>
<evidence type="ECO:0000313" key="1">
    <source>
        <dbReference type="EMBL" id="SLN57752.1"/>
    </source>
</evidence>
<protein>
    <submittedName>
        <fullName evidence="1">Uncharacterized protein</fullName>
    </submittedName>
</protein>
<proteinExistence type="predicted"/>
<gene>
    <name evidence="1" type="ORF">ROA7023_02608</name>
</gene>
<dbReference type="NCBIfam" id="NF041374">
    <property type="entry name" value="GDCCVxC"/>
    <property type="match status" value="1"/>
</dbReference>
<dbReference type="InterPro" id="IPR047677">
    <property type="entry name" value="GDCCVxC"/>
</dbReference>
<dbReference type="Proteomes" id="UP000193900">
    <property type="component" value="Unassembled WGS sequence"/>
</dbReference>
<evidence type="ECO:0000313" key="2">
    <source>
        <dbReference type="Proteomes" id="UP000193900"/>
    </source>
</evidence>
<accession>A0A1Y5TAP0</accession>
<keyword evidence="2" id="KW-1185">Reference proteome</keyword>
<dbReference type="EMBL" id="FWFZ01000013">
    <property type="protein sequence ID" value="SLN57752.1"/>
    <property type="molecule type" value="Genomic_DNA"/>
</dbReference>
<organism evidence="1 2">
    <name type="scientific">Roseisalinus antarcticus</name>
    <dbReference type="NCBI Taxonomy" id="254357"/>
    <lineage>
        <taxon>Bacteria</taxon>
        <taxon>Pseudomonadati</taxon>
        <taxon>Pseudomonadota</taxon>
        <taxon>Alphaproteobacteria</taxon>
        <taxon>Rhodobacterales</taxon>
        <taxon>Roseobacteraceae</taxon>
        <taxon>Roseisalinus</taxon>
    </lineage>
</organism>